<evidence type="ECO:0000313" key="1">
    <source>
        <dbReference type="EMBL" id="TMV15493.1"/>
    </source>
</evidence>
<comment type="caution">
    <text evidence="1">The sequence shown here is derived from an EMBL/GenBank/DDBJ whole genome shotgun (WGS) entry which is preliminary data.</text>
</comment>
<dbReference type="RefSeq" id="WP_138862838.1">
    <property type="nucleotide sequence ID" value="NZ_VCPC01000001.1"/>
</dbReference>
<accession>A0ABY2XG93</accession>
<keyword evidence="2" id="KW-1185">Reference proteome</keyword>
<proteinExistence type="predicted"/>
<organism evidence="1 2">
    <name type="scientific">Arenibacterium halophilum</name>
    <dbReference type="NCBI Taxonomy" id="2583821"/>
    <lineage>
        <taxon>Bacteria</taxon>
        <taxon>Pseudomonadati</taxon>
        <taxon>Pseudomonadota</taxon>
        <taxon>Alphaproteobacteria</taxon>
        <taxon>Rhodobacterales</taxon>
        <taxon>Paracoccaceae</taxon>
        <taxon>Arenibacterium</taxon>
    </lineage>
</organism>
<dbReference type="Proteomes" id="UP001191082">
    <property type="component" value="Unassembled WGS sequence"/>
</dbReference>
<evidence type="ECO:0000313" key="2">
    <source>
        <dbReference type="Proteomes" id="UP001191082"/>
    </source>
</evidence>
<reference evidence="1 2" key="1">
    <citation type="submission" date="2019-05" db="EMBL/GenBank/DDBJ databases">
        <title>Marivita sp. nov. isolated from sea sediment.</title>
        <authorList>
            <person name="Kim W."/>
        </authorList>
    </citation>
    <scope>NUCLEOTIDE SEQUENCE [LARGE SCALE GENOMIC DNA]</scope>
    <source>
        <strain evidence="1 2">CAU 1492</strain>
    </source>
</reference>
<gene>
    <name evidence="1" type="ORF">FGK64_05955</name>
</gene>
<dbReference type="EMBL" id="VCPC01000001">
    <property type="protein sequence ID" value="TMV15493.1"/>
    <property type="molecule type" value="Genomic_DNA"/>
</dbReference>
<name>A0ABY2XG93_9RHOB</name>
<sequence>MTIEPTLVPEPADVARHLQTLADNGTMTAADAESAHGLAYRLTAPARVAILTQGQEDAVFAAAAMAALRSPDLDLACMTLPEDPAGLMAALTRLGATTDIILWCARRFDAPESRAWAQVPDPLKDHSLLVAPPGTPKDALALMQLDAQHDFARFIAVAEGFDFTALSHAVRTLVAAGRGALVDAADVLLLRAALPSPTAGDPVAAPDSPVRRNQHFTDLAEYLAQRGAELLPLATNPRAVLDNCLAACEAVAESLNAGAESDAALADDVTDAADRMLLIAMEDGPAAAADAVAILLQLRRDFECRAAA</sequence>
<protein>
    <submittedName>
        <fullName evidence="1">Uncharacterized protein</fullName>
    </submittedName>
</protein>